<protein>
    <submittedName>
        <fullName evidence="1">Uncharacterized protein</fullName>
    </submittedName>
</protein>
<gene>
    <name evidence="1" type="ORF">PXEA_LOCUS35210</name>
</gene>
<comment type="caution">
    <text evidence="1">The sequence shown here is derived from an EMBL/GenBank/DDBJ whole genome shotgun (WGS) entry which is preliminary data.</text>
</comment>
<dbReference type="EMBL" id="CAAALY010270921">
    <property type="protein sequence ID" value="VEL41770.1"/>
    <property type="molecule type" value="Genomic_DNA"/>
</dbReference>
<sequence length="101" mass="11097">MVECNGKIPVCLSYNLGPIPIEGADETQASCSCASVTLFLLQIGLLSLDQPKPECTLFRTGNGSRFMWPTGAGVSGVHEFMDVYGTQRRLETQLSRDRNRD</sequence>
<organism evidence="1 2">
    <name type="scientific">Protopolystoma xenopodis</name>
    <dbReference type="NCBI Taxonomy" id="117903"/>
    <lineage>
        <taxon>Eukaryota</taxon>
        <taxon>Metazoa</taxon>
        <taxon>Spiralia</taxon>
        <taxon>Lophotrochozoa</taxon>
        <taxon>Platyhelminthes</taxon>
        <taxon>Monogenea</taxon>
        <taxon>Polyopisthocotylea</taxon>
        <taxon>Polystomatidea</taxon>
        <taxon>Polystomatidae</taxon>
        <taxon>Protopolystoma</taxon>
    </lineage>
</organism>
<reference evidence="1" key="1">
    <citation type="submission" date="2018-11" db="EMBL/GenBank/DDBJ databases">
        <authorList>
            <consortium name="Pathogen Informatics"/>
        </authorList>
    </citation>
    <scope>NUCLEOTIDE SEQUENCE</scope>
</reference>
<dbReference type="Proteomes" id="UP000784294">
    <property type="component" value="Unassembled WGS sequence"/>
</dbReference>
<evidence type="ECO:0000313" key="1">
    <source>
        <dbReference type="EMBL" id="VEL41770.1"/>
    </source>
</evidence>
<evidence type="ECO:0000313" key="2">
    <source>
        <dbReference type="Proteomes" id="UP000784294"/>
    </source>
</evidence>
<name>A0A448XPI6_9PLAT</name>
<proteinExistence type="predicted"/>
<dbReference type="AlphaFoldDB" id="A0A448XPI6"/>
<keyword evidence="2" id="KW-1185">Reference proteome</keyword>
<accession>A0A448XPI6</accession>